<protein>
    <submittedName>
        <fullName evidence="8">S9 family peptidase</fullName>
    </submittedName>
</protein>
<accession>A0ABY4R313</accession>
<feature type="domain" description="Peptidase S9 prolyl oligopeptidase catalytic" evidence="6">
    <location>
        <begin position="488"/>
        <end position="703"/>
    </location>
</feature>
<dbReference type="EMBL" id="CP097332">
    <property type="protein sequence ID" value="UQX89535.1"/>
    <property type="molecule type" value="Genomic_DNA"/>
</dbReference>
<evidence type="ECO:0000256" key="5">
    <source>
        <dbReference type="SAM" id="MobiDB-lite"/>
    </source>
</evidence>
<dbReference type="Proteomes" id="UP001056336">
    <property type="component" value="Chromosome"/>
</dbReference>
<dbReference type="Gene3D" id="2.130.10.120">
    <property type="entry name" value="Prolyl oligopeptidase, N-terminal domain"/>
    <property type="match status" value="1"/>
</dbReference>
<dbReference type="InterPro" id="IPR023302">
    <property type="entry name" value="Pept_S9A_N"/>
</dbReference>
<evidence type="ECO:0000313" key="8">
    <source>
        <dbReference type="EMBL" id="UQX89535.1"/>
    </source>
</evidence>
<reference evidence="8" key="2">
    <citation type="submission" date="2022-05" db="EMBL/GenBank/DDBJ databases">
        <authorList>
            <person name="Kim J.-S."/>
            <person name="Lee K."/>
            <person name="Suh M."/>
            <person name="Eom M."/>
            <person name="Kim J.-S."/>
            <person name="Kim D.-S."/>
            <person name="Ko S.-H."/>
            <person name="Shin Y."/>
            <person name="Lee J.-S."/>
        </authorList>
    </citation>
    <scope>NUCLEOTIDE SEQUENCE</scope>
    <source>
        <strain evidence="8">N237</strain>
    </source>
</reference>
<keyword evidence="9" id="KW-1185">Reference proteome</keyword>
<evidence type="ECO:0000256" key="2">
    <source>
        <dbReference type="ARBA" id="ARBA00022670"/>
    </source>
</evidence>
<keyword evidence="3" id="KW-0378">Hydrolase</keyword>
<dbReference type="InterPro" id="IPR029058">
    <property type="entry name" value="AB_hydrolase_fold"/>
</dbReference>
<dbReference type="InterPro" id="IPR002471">
    <property type="entry name" value="Pept_S9_AS"/>
</dbReference>
<gene>
    <name evidence="8" type="ORF">M6D93_05880</name>
</gene>
<sequence>MRPHTDDSTPSTWAATPPPIADRKPSLRTQHGDEFVDEYEWLRDKQNPEVIDYLNAENEYTEARTAHLGPVRTAIFDEISARTKQTDLSVPVRRGDYWYYSRTVEGLQYAIHARVPAATDEPPATEDGAPPAEQILLDGNLVAGDSEFFSLGAFTISPDGRWLAYSVDLTGDERFTLRVRETATGRDLADEIPGAYYGAAFSAEADVVFYITVDESWRPNQVWRHVVGTPTAQDVVVFSESDERFWVGIGLTRNQRAIQIATGSKLTSEVWFIDASAPFSDPVVVSPRREGVEYDVEHAGDHLLVVHNDGAENFAVSRAELDNPTLWVPFIAGDPARRIVGIDAFADHAVLYERRDGLTKLSVLARTEAGYGEPAEITFDETLYTVEPDSNPEWSTGMFRLGFESMVTPSCVFDYRVADGELVLRKQQPVLGDVDLSRYVQSREWASAPDGTRIPLSIVARADVVRNGEAPVVLYGYGSYEHSIDPYFSIPRLSLLDRGVVYVIAHIRGGGELGRPWYEQGKLLHKLNTFTDFIAAARHLVDSGWTTPARIVAQGGSAGGLLMGAVANLAPEAFGGILAQVPFVDALTTILDPSLPLTVTEWEEWGNPLADPDVYAYMKAYTPYENIQATRYPPILAMTSLNDTRVYYVEPAKWVAKLRATIPNAEAVLLKTEMDAGHGGRSGRYDRWHEIAFYTAWQLAVLGVANDPVA</sequence>
<dbReference type="InterPro" id="IPR001375">
    <property type="entry name" value="Peptidase_S9_cat"/>
</dbReference>
<dbReference type="InterPro" id="IPR002470">
    <property type="entry name" value="Peptidase_S9A"/>
</dbReference>
<proteinExistence type="inferred from homology"/>
<dbReference type="PRINTS" id="PR00862">
    <property type="entry name" value="PROLIGOPTASE"/>
</dbReference>
<feature type="domain" description="Peptidase S9A N-terminal" evidence="7">
    <location>
        <begin position="19"/>
        <end position="428"/>
    </location>
</feature>
<name>A0ABY4R313_9ACTN</name>
<feature type="region of interest" description="Disordered" evidence="5">
    <location>
        <begin position="1"/>
        <end position="29"/>
    </location>
</feature>
<dbReference type="PANTHER" id="PTHR11757:SF19">
    <property type="entry name" value="PROLYL ENDOPEPTIDASE-LIKE"/>
    <property type="match status" value="1"/>
</dbReference>
<evidence type="ECO:0000259" key="7">
    <source>
        <dbReference type="Pfam" id="PF02897"/>
    </source>
</evidence>
<organism evidence="8 9">
    <name type="scientific">Jatrophihabitans telluris</name>
    <dbReference type="NCBI Taxonomy" id="2038343"/>
    <lineage>
        <taxon>Bacteria</taxon>
        <taxon>Bacillati</taxon>
        <taxon>Actinomycetota</taxon>
        <taxon>Actinomycetes</taxon>
        <taxon>Jatrophihabitantales</taxon>
        <taxon>Jatrophihabitantaceae</taxon>
        <taxon>Jatrophihabitans</taxon>
    </lineage>
</organism>
<dbReference type="SUPFAM" id="SSF50993">
    <property type="entry name" value="Peptidase/esterase 'gauge' domain"/>
    <property type="match status" value="1"/>
</dbReference>
<evidence type="ECO:0000256" key="4">
    <source>
        <dbReference type="ARBA" id="ARBA00022825"/>
    </source>
</evidence>
<dbReference type="PANTHER" id="PTHR11757">
    <property type="entry name" value="PROTEASE FAMILY S9A OLIGOPEPTIDASE"/>
    <property type="match status" value="1"/>
</dbReference>
<evidence type="ECO:0000256" key="3">
    <source>
        <dbReference type="ARBA" id="ARBA00022801"/>
    </source>
</evidence>
<dbReference type="PROSITE" id="PS00708">
    <property type="entry name" value="PRO_ENDOPEP_SER"/>
    <property type="match status" value="1"/>
</dbReference>
<dbReference type="InterPro" id="IPR051543">
    <property type="entry name" value="Serine_Peptidase_S9A"/>
</dbReference>
<comment type="similarity">
    <text evidence="1">Belongs to the peptidase S9A family.</text>
</comment>
<keyword evidence="2" id="KW-0645">Protease</keyword>
<reference evidence="8" key="1">
    <citation type="journal article" date="2018" name="Int. J. Syst. Evol. Microbiol.">
        <title>Jatrophihabitans telluris sp. nov., isolated from sediment soil of lava forest wetlands and the emended description of the genus Jatrophihabitans.</title>
        <authorList>
            <person name="Lee K.C."/>
            <person name="Suh M.K."/>
            <person name="Eom M.K."/>
            <person name="Kim K.K."/>
            <person name="Kim J.S."/>
            <person name="Kim D.S."/>
            <person name="Ko S.H."/>
            <person name="Shin Y.K."/>
            <person name="Lee J.S."/>
        </authorList>
    </citation>
    <scope>NUCLEOTIDE SEQUENCE</scope>
    <source>
        <strain evidence="8">N237</strain>
    </source>
</reference>
<dbReference type="SUPFAM" id="SSF53474">
    <property type="entry name" value="alpha/beta-Hydrolases"/>
    <property type="match status" value="1"/>
</dbReference>
<dbReference type="Pfam" id="PF02897">
    <property type="entry name" value="Peptidase_S9_N"/>
    <property type="match status" value="1"/>
</dbReference>
<evidence type="ECO:0000256" key="1">
    <source>
        <dbReference type="ARBA" id="ARBA00005228"/>
    </source>
</evidence>
<dbReference type="Gene3D" id="3.40.50.1820">
    <property type="entry name" value="alpha/beta hydrolase"/>
    <property type="match status" value="1"/>
</dbReference>
<evidence type="ECO:0000313" key="9">
    <source>
        <dbReference type="Proteomes" id="UP001056336"/>
    </source>
</evidence>
<keyword evidence="4" id="KW-0720">Serine protease</keyword>
<dbReference type="RefSeq" id="WP_249773431.1">
    <property type="nucleotide sequence ID" value="NZ_CP097332.1"/>
</dbReference>
<evidence type="ECO:0000259" key="6">
    <source>
        <dbReference type="Pfam" id="PF00326"/>
    </source>
</evidence>
<dbReference type="Pfam" id="PF00326">
    <property type="entry name" value="Peptidase_S9"/>
    <property type="match status" value="1"/>
</dbReference>